<accession>A0A0A9HS16</accession>
<reference evidence="1" key="1">
    <citation type="submission" date="2014-09" db="EMBL/GenBank/DDBJ databases">
        <authorList>
            <person name="Magalhaes I.L.F."/>
            <person name="Oliveira U."/>
            <person name="Santos F.R."/>
            <person name="Vidigal T.H.D.A."/>
            <person name="Brescovit A.D."/>
            <person name="Santos A.J."/>
        </authorList>
    </citation>
    <scope>NUCLEOTIDE SEQUENCE</scope>
    <source>
        <tissue evidence="1">Shoot tissue taken approximately 20 cm above the soil surface</tissue>
    </source>
</reference>
<organism evidence="1">
    <name type="scientific">Arundo donax</name>
    <name type="common">Giant reed</name>
    <name type="synonym">Donax arundinaceus</name>
    <dbReference type="NCBI Taxonomy" id="35708"/>
    <lineage>
        <taxon>Eukaryota</taxon>
        <taxon>Viridiplantae</taxon>
        <taxon>Streptophyta</taxon>
        <taxon>Embryophyta</taxon>
        <taxon>Tracheophyta</taxon>
        <taxon>Spermatophyta</taxon>
        <taxon>Magnoliopsida</taxon>
        <taxon>Liliopsida</taxon>
        <taxon>Poales</taxon>
        <taxon>Poaceae</taxon>
        <taxon>PACMAD clade</taxon>
        <taxon>Arundinoideae</taxon>
        <taxon>Arundineae</taxon>
        <taxon>Arundo</taxon>
    </lineage>
</organism>
<name>A0A0A9HS16_ARUDO</name>
<reference evidence="1" key="2">
    <citation type="journal article" date="2015" name="Data Brief">
        <title>Shoot transcriptome of the giant reed, Arundo donax.</title>
        <authorList>
            <person name="Barrero R.A."/>
            <person name="Guerrero F.D."/>
            <person name="Moolhuijzen P."/>
            <person name="Goolsby J.A."/>
            <person name="Tidwell J."/>
            <person name="Bellgard S.E."/>
            <person name="Bellgard M.I."/>
        </authorList>
    </citation>
    <scope>NUCLEOTIDE SEQUENCE</scope>
    <source>
        <tissue evidence="1">Shoot tissue taken approximately 20 cm above the soil surface</tissue>
    </source>
</reference>
<protein>
    <submittedName>
        <fullName evidence="1">Uncharacterized protein</fullName>
    </submittedName>
</protein>
<sequence>MGDIKLVVTCLYSLGSPT</sequence>
<evidence type="ECO:0000313" key="1">
    <source>
        <dbReference type="EMBL" id="JAE35708.1"/>
    </source>
</evidence>
<dbReference type="EMBL" id="GBRH01162188">
    <property type="protein sequence ID" value="JAE35708.1"/>
    <property type="molecule type" value="Transcribed_RNA"/>
</dbReference>
<proteinExistence type="predicted"/>
<dbReference type="AlphaFoldDB" id="A0A0A9HS16"/>